<reference evidence="1" key="2">
    <citation type="submission" date="2022-01" db="EMBL/GenBank/DDBJ databases">
        <authorList>
            <person name="Yamashiro T."/>
            <person name="Shiraishi A."/>
            <person name="Satake H."/>
            <person name="Nakayama K."/>
        </authorList>
    </citation>
    <scope>NUCLEOTIDE SEQUENCE</scope>
</reference>
<evidence type="ECO:0000313" key="1">
    <source>
        <dbReference type="EMBL" id="GJS51070.1"/>
    </source>
</evidence>
<sequence length="331" mass="36416">MTLSSSCELTLQAWYLDDGTIVGDTLMVAKALDIIKTDGPTRGLFLNVDKTELFWPVEDPRSKMDGVFPINISRPLNGVKLLGGSVSLDEGFCRDLALKSDSKTISLMEAIHKLYDPQCDILLLRNCIGVAKLSYALRTCSPVYLLEAQVQFDHALRVSLEKIVTASGPGFGDWQLRLATLPIKLGGLGILLAGDISKYAFLASRLQTSALQAKILMKTGIESEGSSFKHALDAFNTTCNVDALFVTTCTSAPQMMKNLAKCYFGVIEKDLVSKYSLSPRQVSILSCIRAPHAQDFLFTIPIDGLGQRMNHRQFRSVLCYRLSVPMFSEDS</sequence>
<accession>A0ABQ4WE26</accession>
<comment type="caution">
    <text evidence="1">The sequence shown here is derived from an EMBL/GenBank/DDBJ whole genome shotgun (WGS) entry which is preliminary data.</text>
</comment>
<name>A0ABQ4WE26_9ASTR</name>
<dbReference type="EMBL" id="BQNB010008560">
    <property type="protein sequence ID" value="GJS51070.1"/>
    <property type="molecule type" value="Genomic_DNA"/>
</dbReference>
<dbReference type="Proteomes" id="UP001151760">
    <property type="component" value="Unassembled WGS sequence"/>
</dbReference>
<dbReference type="PANTHER" id="PTHR48462">
    <property type="entry name" value="PROTEIN, PUTATIVE-RELATED"/>
    <property type="match status" value="1"/>
</dbReference>
<organism evidence="1 2">
    <name type="scientific">Tanacetum coccineum</name>
    <dbReference type="NCBI Taxonomy" id="301880"/>
    <lineage>
        <taxon>Eukaryota</taxon>
        <taxon>Viridiplantae</taxon>
        <taxon>Streptophyta</taxon>
        <taxon>Embryophyta</taxon>
        <taxon>Tracheophyta</taxon>
        <taxon>Spermatophyta</taxon>
        <taxon>Magnoliopsida</taxon>
        <taxon>eudicotyledons</taxon>
        <taxon>Gunneridae</taxon>
        <taxon>Pentapetalae</taxon>
        <taxon>asterids</taxon>
        <taxon>campanulids</taxon>
        <taxon>Asterales</taxon>
        <taxon>Asteraceae</taxon>
        <taxon>Asteroideae</taxon>
        <taxon>Anthemideae</taxon>
        <taxon>Anthemidinae</taxon>
        <taxon>Tanacetum</taxon>
    </lineage>
</organism>
<evidence type="ECO:0008006" key="3">
    <source>
        <dbReference type="Google" id="ProtNLM"/>
    </source>
</evidence>
<evidence type="ECO:0000313" key="2">
    <source>
        <dbReference type="Proteomes" id="UP001151760"/>
    </source>
</evidence>
<protein>
    <recommendedName>
        <fullName evidence="3">Reverse transcriptase domain-containing protein</fullName>
    </recommendedName>
</protein>
<gene>
    <name evidence="1" type="ORF">Tco_0624432</name>
</gene>
<keyword evidence="2" id="KW-1185">Reference proteome</keyword>
<reference evidence="1" key="1">
    <citation type="journal article" date="2022" name="Int. J. Mol. Sci.">
        <title>Draft Genome of Tanacetum Coccineum: Genomic Comparison of Closely Related Tanacetum-Family Plants.</title>
        <authorList>
            <person name="Yamashiro T."/>
            <person name="Shiraishi A."/>
            <person name="Nakayama K."/>
            <person name="Satake H."/>
        </authorList>
    </citation>
    <scope>NUCLEOTIDE SEQUENCE</scope>
</reference>
<proteinExistence type="predicted"/>
<dbReference type="PANTHER" id="PTHR48462:SF1">
    <property type="entry name" value="PROTEIN, PUTATIVE-RELATED"/>
    <property type="match status" value="1"/>
</dbReference>